<gene>
    <name evidence="2" type="ORF">HHI36_001517</name>
</gene>
<evidence type="ECO:0000313" key="2">
    <source>
        <dbReference type="EMBL" id="KAL3287031.1"/>
    </source>
</evidence>
<dbReference type="Proteomes" id="UP001516400">
    <property type="component" value="Unassembled WGS sequence"/>
</dbReference>
<feature type="region of interest" description="Disordered" evidence="1">
    <location>
        <begin position="1"/>
        <end position="21"/>
    </location>
</feature>
<evidence type="ECO:0000313" key="3">
    <source>
        <dbReference type="Proteomes" id="UP001516400"/>
    </source>
</evidence>
<name>A0ABD2P8N8_9CUCU</name>
<comment type="caution">
    <text evidence="2">The sequence shown here is derived from an EMBL/GenBank/DDBJ whole genome shotgun (WGS) entry which is preliminary data.</text>
</comment>
<dbReference type="EMBL" id="JABFTP020000185">
    <property type="protein sequence ID" value="KAL3287031.1"/>
    <property type="molecule type" value="Genomic_DNA"/>
</dbReference>
<proteinExistence type="predicted"/>
<sequence>MPEGNITTSQMKKKLNQNTKLLLRKRREMSDKTAEEYRSINREIADEMKRFRTEKNQEEIKTVIENNKNLKVRGGRTEIGGKEIHKVKNKHGNIITDKKTDTTNYRRLLSKTVYV</sequence>
<protein>
    <submittedName>
        <fullName evidence="2">Uncharacterized protein</fullName>
    </submittedName>
</protein>
<accession>A0ABD2P8N8</accession>
<reference evidence="2 3" key="1">
    <citation type="journal article" date="2021" name="BMC Biol.">
        <title>Horizontally acquired antibacterial genes associated with adaptive radiation of ladybird beetles.</title>
        <authorList>
            <person name="Li H.S."/>
            <person name="Tang X.F."/>
            <person name="Huang Y.H."/>
            <person name="Xu Z.Y."/>
            <person name="Chen M.L."/>
            <person name="Du X.Y."/>
            <person name="Qiu B.Y."/>
            <person name="Chen P.T."/>
            <person name="Zhang W."/>
            <person name="Slipinski A."/>
            <person name="Escalona H.E."/>
            <person name="Waterhouse R.M."/>
            <person name="Zwick A."/>
            <person name="Pang H."/>
        </authorList>
    </citation>
    <scope>NUCLEOTIDE SEQUENCE [LARGE SCALE GENOMIC DNA]</scope>
    <source>
        <strain evidence="2">SYSU2018</strain>
    </source>
</reference>
<feature type="compositionally biased region" description="Polar residues" evidence="1">
    <location>
        <begin position="1"/>
        <end position="10"/>
    </location>
</feature>
<evidence type="ECO:0000256" key="1">
    <source>
        <dbReference type="SAM" id="MobiDB-lite"/>
    </source>
</evidence>
<organism evidence="2 3">
    <name type="scientific">Cryptolaemus montrouzieri</name>
    <dbReference type="NCBI Taxonomy" id="559131"/>
    <lineage>
        <taxon>Eukaryota</taxon>
        <taxon>Metazoa</taxon>
        <taxon>Ecdysozoa</taxon>
        <taxon>Arthropoda</taxon>
        <taxon>Hexapoda</taxon>
        <taxon>Insecta</taxon>
        <taxon>Pterygota</taxon>
        <taxon>Neoptera</taxon>
        <taxon>Endopterygota</taxon>
        <taxon>Coleoptera</taxon>
        <taxon>Polyphaga</taxon>
        <taxon>Cucujiformia</taxon>
        <taxon>Coccinelloidea</taxon>
        <taxon>Coccinellidae</taxon>
        <taxon>Scymninae</taxon>
        <taxon>Scymnini</taxon>
        <taxon>Cryptolaemus</taxon>
    </lineage>
</organism>
<keyword evidence="3" id="KW-1185">Reference proteome</keyword>
<dbReference type="AlphaFoldDB" id="A0ABD2P8N8"/>